<feature type="region of interest" description="Disordered" evidence="1">
    <location>
        <begin position="75"/>
        <end position="105"/>
    </location>
</feature>
<comment type="caution">
    <text evidence="2">The sequence shown here is derived from an EMBL/GenBank/DDBJ whole genome shotgun (WGS) entry which is preliminary data.</text>
</comment>
<organism evidence="2 3">
    <name type="scientific">Rugosimonospora acidiphila</name>
    <dbReference type="NCBI Taxonomy" id="556531"/>
    <lineage>
        <taxon>Bacteria</taxon>
        <taxon>Bacillati</taxon>
        <taxon>Actinomycetota</taxon>
        <taxon>Actinomycetes</taxon>
        <taxon>Micromonosporales</taxon>
        <taxon>Micromonosporaceae</taxon>
        <taxon>Rugosimonospora</taxon>
    </lineage>
</organism>
<feature type="compositionally biased region" description="Low complexity" evidence="1">
    <location>
        <begin position="89"/>
        <end position="105"/>
    </location>
</feature>
<evidence type="ECO:0000313" key="3">
    <source>
        <dbReference type="Proteomes" id="UP001501570"/>
    </source>
</evidence>
<evidence type="ECO:0000313" key="2">
    <source>
        <dbReference type="EMBL" id="GAA5184674.1"/>
    </source>
</evidence>
<proteinExistence type="predicted"/>
<name>A0ABP9RR84_9ACTN</name>
<gene>
    <name evidence="2" type="ORF">GCM10023322_26670</name>
</gene>
<evidence type="ECO:0000256" key="1">
    <source>
        <dbReference type="SAM" id="MobiDB-lite"/>
    </source>
</evidence>
<protein>
    <recommendedName>
        <fullName evidence="4">YtxH domain-containing protein</fullName>
    </recommendedName>
</protein>
<keyword evidence="3" id="KW-1185">Reference proteome</keyword>
<sequence>MRGKLVFLGGLAAGFVLGSRAGRQTYDSLARTARKVKDSPGMQEAAGVVQAQASKLYEQGKGMAADKISSTRFGDKLLHPNGDHLTVNGARASSSASAGSAGTSG</sequence>
<dbReference type="RefSeq" id="WP_345629362.1">
    <property type="nucleotide sequence ID" value="NZ_BAABJQ010000006.1"/>
</dbReference>
<accession>A0ABP9RR84</accession>
<dbReference type="Proteomes" id="UP001501570">
    <property type="component" value="Unassembled WGS sequence"/>
</dbReference>
<evidence type="ECO:0008006" key="4">
    <source>
        <dbReference type="Google" id="ProtNLM"/>
    </source>
</evidence>
<reference evidence="3" key="1">
    <citation type="journal article" date="2019" name="Int. J. Syst. Evol. Microbiol.">
        <title>The Global Catalogue of Microorganisms (GCM) 10K type strain sequencing project: providing services to taxonomists for standard genome sequencing and annotation.</title>
        <authorList>
            <consortium name="The Broad Institute Genomics Platform"/>
            <consortium name="The Broad Institute Genome Sequencing Center for Infectious Disease"/>
            <person name="Wu L."/>
            <person name="Ma J."/>
        </authorList>
    </citation>
    <scope>NUCLEOTIDE SEQUENCE [LARGE SCALE GENOMIC DNA]</scope>
    <source>
        <strain evidence="3">JCM 18304</strain>
    </source>
</reference>
<dbReference type="EMBL" id="BAABJQ010000006">
    <property type="protein sequence ID" value="GAA5184674.1"/>
    <property type="molecule type" value="Genomic_DNA"/>
</dbReference>